<evidence type="ECO:0000259" key="2">
    <source>
        <dbReference type="Pfam" id="PF13648"/>
    </source>
</evidence>
<evidence type="ECO:0000256" key="1">
    <source>
        <dbReference type="SAM" id="SignalP"/>
    </source>
</evidence>
<evidence type="ECO:0000313" key="3">
    <source>
        <dbReference type="EMBL" id="CAG5009244.1"/>
    </source>
</evidence>
<accession>A0A916JFU2</accession>
<comment type="caution">
    <text evidence="3">The sequence shown here is derived from an EMBL/GenBank/DDBJ whole genome shotgun (WGS) entry which is preliminary data.</text>
</comment>
<dbReference type="EMBL" id="CAJRAF010000002">
    <property type="protein sequence ID" value="CAG5009244.1"/>
    <property type="molecule type" value="Genomic_DNA"/>
</dbReference>
<gene>
    <name evidence="3" type="ORF">DYBT9275_04453</name>
</gene>
<evidence type="ECO:0000313" key="4">
    <source>
        <dbReference type="Proteomes" id="UP000680038"/>
    </source>
</evidence>
<dbReference type="Proteomes" id="UP000680038">
    <property type="component" value="Unassembled WGS sequence"/>
</dbReference>
<proteinExistence type="predicted"/>
<feature type="chain" id="PRO_5037137440" description="Lipocalin-like domain-containing protein" evidence="1">
    <location>
        <begin position="24"/>
        <end position="144"/>
    </location>
</feature>
<dbReference type="PROSITE" id="PS51257">
    <property type="entry name" value="PROKAR_LIPOPROTEIN"/>
    <property type="match status" value="1"/>
</dbReference>
<reference evidence="3" key="1">
    <citation type="submission" date="2021-04" db="EMBL/GenBank/DDBJ databases">
        <authorList>
            <person name="Rodrigo-Torres L."/>
            <person name="Arahal R. D."/>
            <person name="Lucena T."/>
        </authorList>
    </citation>
    <scope>NUCLEOTIDE SEQUENCE</scope>
    <source>
        <strain evidence="3">CECT 9275</strain>
    </source>
</reference>
<organism evidence="3 4">
    <name type="scientific">Dyadobacter helix</name>
    <dbReference type="NCBI Taxonomy" id="2822344"/>
    <lineage>
        <taxon>Bacteria</taxon>
        <taxon>Pseudomonadati</taxon>
        <taxon>Bacteroidota</taxon>
        <taxon>Cytophagia</taxon>
        <taxon>Cytophagales</taxon>
        <taxon>Spirosomataceae</taxon>
        <taxon>Dyadobacter</taxon>
    </lineage>
</organism>
<dbReference type="RefSeq" id="WP_215240828.1">
    <property type="nucleotide sequence ID" value="NZ_CAJRAF010000002.1"/>
</dbReference>
<protein>
    <recommendedName>
        <fullName evidence="2">Lipocalin-like domain-containing protein</fullName>
    </recommendedName>
</protein>
<dbReference type="InterPro" id="IPR024311">
    <property type="entry name" value="Lipocalin-like"/>
</dbReference>
<name>A0A916JFU2_9BACT</name>
<feature type="signal peptide" evidence="1">
    <location>
        <begin position="1"/>
        <end position="23"/>
    </location>
</feature>
<sequence length="144" mass="16026">MKFLNTRLFILLVLLGGMMTSCSKDSDDVGPALTGKWIIKSINYKTYVGNTLDEEETEDYSGVAYLEFKTNGTFVAKDEDGSVDEFEYTYNASAQEVRVTDDDEVTVLKIQELTSSSLIIYSEDSATSSGVTYKARVTFSCRRA</sequence>
<keyword evidence="1" id="KW-0732">Signal</keyword>
<dbReference type="AlphaFoldDB" id="A0A916JFU2"/>
<dbReference type="Pfam" id="PF13648">
    <property type="entry name" value="Lipocalin_4"/>
    <property type="match status" value="1"/>
</dbReference>
<feature type="domain" description="Lipocalin-like" evidence="2">
    <location>
        <begin position="33"/>
        <end position="119"/>
    </location>
</feature>
<keyword evidence="4" id="KW-1185">Reference proteome</keyword>